<dbReference type="AlphaFoldDB" id="A0A2P5CF83"/>
<keyword evidence="2" id="KW-1185">Reference proteome</keyword>
<comment type="caution">
    <text evidence="1">The sequence shown here is derived from an EMBL/GenBank/DDBJ whole genome shotgun (WGS) entry which is preliminary data.</text>
</comment>
<organism evidence="1 2">
    <name type="scientific">Parasponia andersonii</name>
    <name type="common">Sponia andersonii</name>
    <dbReference type="NCBI Taxonomy" id="3476"/>
    <lineage>
        <taxon>Eukaryota</taxon>
        <taxon>Viridiplantae</taxon>
        <taxon>Streptophyta</taxon>
        <taxon>Embryophyta</taxon>
        <taxon>Tracheophyta</taxon>
        <taxon>Spermatophyta</taxon>
        <taxon>Magnoliopsida</taxon>
        <taxon>eudicotyledons</taxon>
        <taxon>Gunneridae</taxon>
        <taxon>Pentapetalae</taxon>
        <taxon>rosids</taxon>
        <taxon>fabids</taxon>
        <taxon>Rosales</taxon>
        <taxon>Cannabaceae</taxon>
        <taxon>Parasponia</taxon>
    </lineage>
</organism>
<reference evidence="2" key="1">
    <citation type="submission" date="2016-06" db="EMBL/GenBank/DDBJ databases">
        <title>Parallel loss of symbiosis genes in relatives of nitrogen-fixing non-legume Parasponia.</title>
        <authorList>
            <person name="Van Velzen R."/>
            <person name="Holmer R."/>
            <person name="Bu F."/>
            <person name="Rutten L."/>
            <person name="Van Zeijl A."/>
            <person name="Liu W."/>
            <person name="Santuari L."/>
            <person name="Cao Q."/>
            <person name="Sharma T."/>
            <person name="Shen D."/>
            <person name="Roswanjaya Y."/>
            <person name="Wardhani T."/>
            <person name="Kalhor M.S."/>
            <person name="Jansen J."/>
            <person name="Van den Hoogen J."/>
            <person name="Gungor B."/>
            <person name="Hartog M."/>
            <person name="Hontelez J."/>
            <person name="Verver J."/>
            <person name="Yang W.-C."/>
            <person name="Schijlen E."/>
            <person name="Repin R."/>
            <person name="Schilthuizen M."/>
            <person name="Schranz E."/>
            <person name="Heidstra R."/>
            <person name="Miyata K."/>
            <person name="Fedorova E."/>
            <person name="Kohlen W."/>
            <person name="Bisseling T."/>
            <person name="Smit S."/>
            <person name="Geurts R."/>
        </authorList>
    </citation>
    <scope>NUCLEOTIDE SEQUENCE [LARGE SCALE GENOMIC DNA]</scope>
    <source>
        <strain evidence="2">cv. WU1-14</strain>
    </source>
</reference>
<evidence type="ECO:0000313" key="2">
    <source>
        <dbReference type="Proteomes" id="UP000237105"/>
    </source>
</evidence>
<name>A0A2P5CF83_PARAD</name>
<dbReference type="EMBL" id="JXTB01000137">
    <property type="protein sequence ID" value="PON59711.1"/>
    <property type="molecule type" value="Genomic_DNA"/>
</dbReference>
<accession>A0A2P5CF83</accession>
<evidence type="ECO:0000313" key="1">
    <source>
        <dbReference type="EMBL" id="PON59711.1"/>
    </source>
</evidence>
<dbReference type="Proteomes" id="UP000237105">
    <property type="component" value="Unassembled WGS sequence"/>
</dbReference>
<sequence length="46" mass="5192">KAVTGDKWRPTVANDRFWPYFGEFTCTSSQPSGVTVVGEGQHWFVD</sequence>
<protein>
    <submittedName>
        <fullName evidence="1">Uncharacterized protein</fullName>
    </submittedName>
</protein>
<gene>
    <name evidence="1" type="ORF">PanWU01x14_157680</name>
</gene>
<feature type="non-terminal residue" evidence="1">
    <location>
        <position position="1"/>
    </location>
</feature>
<proteinExistence type="predicted"/>